<reference evidence="3" key="1">
    <citation type="submission" date="2016-04" db="EMBL/GenBank/DDBJ databases">
        <title>Cephalotus genome sequencing.</title>
        <authorList>
            <person name="Fukushima K."/>
            <person name="Hasebe M."/>
            <person name="Fang X."/>
        </authorList>
    </citation>
    <scope>NUCLEOTIDE SEQUENCE [LARGE SCALE GENOMIC DNA]</scope>
    <source>
        <strain evidence="3">cv. St1</strain>
    </source>
</reference>
<proteinExistence type="predicted"/>
<name>A0A1Q3BME4_CEPFO</name>
<keyword evidence="3" id="KW-1185">Reference proteome</keyword>
<protein>
    <recommendedName>
        <fullName evidence="4">FAR1 domain-containing protein</fullName>
    </recommendedName>
</protein>
<dbReference type="Proteomes" id="UP000187406">
    <property type="component" value="Unassembled WGS sequence"/>
</dbReference>
<keyword evidence="1" id="KW-1133">Transmembrane helix</keyword>
<gene>
    <name evidence="2" type="ORF">CFOL_v3_12702</name>
</gene>
<evidence type="ECO:0008006" key="4">
    <source>
        <dbReference type="Google" id="ProtNLM"/>
    </source>
</evidence>
<comment type="caution">
    <text evidence="2">The sequence shown here is derived from an EMBL/GenBank/DDBJ whole genome shotgun (WGS) entry which is preliminary data.</text>
</comment>
<feature type="transmembrane region" description="Helical" evidence="1">
    <location>
        <begin position="6"/>
        <end position="30"/>
    </location>
</feature>
<sequence length="156" mass="18915">PHFIHIYIYIYIIKKNTVTSSIFSVLCLHLRRRRRHHQRTYGRIIYICMDGKEESGEAATRISNHDVLTTRHSEQEAYELYQDYGYTLGFNFRKEKNYYYGESSKIYKNYYYGESSKIYKKYYFCLKKVSKTIDCQLRLIIIGLRLEHGVKRRYVS</sequence>
<dbReference type="EMBL" id="BDDD01000700">
    <property type="protein sequence ID" value="GAV69201.1"/>
    <property type="molecule type" value="Genomic_DNA"/>
</dbReference>
<evidence type="ECO:0000313" key="3">
    <source>
        <dbReference type="Proteomes" id="UP000187406"/>
    </source>
</evidence>
<dbReference type="AlphaFoldDB" id="A0A1Q3BME4"/>
<evidence type="ECO:0000256" key="1">
    <source>
        <dbReference type="SAM" id="Phobius"/>
    </source>
</evidence>
<keyword evidence="1" id="KW-0472">Membrane</keyword>
<organism evidence="2 3">
    <name type="scientific">Cephalotus follicularis</name>
    <name type="common">Albany pitcher plant</name>
    <dbReference type="NCBI Taxonomy" id="3775"/>
    <lineage>
        <taxon>Eukaryota</taxon>
        <taxon>Viridiplantae</taxon>
        <taxon>Streptophyta</taxon>
        <taxon>Embryophyta</taxon>
        <taxon>Tracheophyta</taxon>
        <taxon>Spermatophyta</taxon>
        <taxon>Magnoliopsida</taxon>
        <taxon>eudicotyledons</taxon>
        <taxon>Gunneridae</taxon>
        <taxon>Pentapetalae</taxon>
        <taxon>rosids</taxon>
        <taxon>fabids</taxon>
        <taxon>Oxalidales</taxon>
        <taxon>Cephalotaceae</taxon>
        <taxon>Cephalotus</taxon>
    </lineage>
</organism>
<dbReference type="InParanoid" id="A0A1Q3BME4"/>
<keyword evidence="1" id="KW-0812">Transmembrane</keyword>
<feature type="non-terminal residue" evidence="2">
    <location>
        <position position="1"/>
    </location>
</feature>
<evidence type="ECO:0000313" key="2">
    <source>
        <dbReference type="EMBL" id="GAV69201.1"/>
    </source>
</evidence>
<accession>A0A1Q3BME4</accession>